<sequence>MIGRRWFNLNPHWLCEARRHFRTDLGCVLPVFLLSLTGRLRWLICTPQLRNQV</sequence>
<protein>
    <submittedName>
        <fullName evidence="1">Uncharacterized protein</fullName>
    </submittedName>
</protein>
<proteinExistence type="predicted"/>
<reference evidence="1" key="1">
    <citation type="submission" date="2014-11" db="EMBL/GenBank/DDBJ databases">
        <authorList>
            <person name="Amaro Gonzalez C."/>
        </authorList>
    </citation>
    <scope>NUCLEOTIDE SEQUENCE</scope>
</reference>
<name>A0A0E9RXS4_ANGAN</name>
<accession>A0A0E9RXS4</accession>
<dbReference type="EMBL" id="GBXM01075564">
    <property type="protein sequence ID" value="JAH33013.1"/>
    <property type="molecule type" value="Transcribed_RNA"/>
</dbReference>
<dbReference type="AlphaFoldDB" id="A0A0E9RXS4"/>
<reference evidence="1" key="2">
    <citation type="journal article" date="2015" name="Fish Shellfish Immunol.">
        <title>Early steps in the European eel (Anguilla anguilla)-Vibrio vulnificus interaction in the gills: Role of the RtxA13 toxin.</title>
        <authorList>
            <person name="Callol A."/>
            <person name="Pajuelo D."/>
            <person name="Ebbesson L."/>
            <person name="Teles M."/>
            <person name="MacKenzie S."/>
            <person name="Amaro C."/>
        </authorList>
    </citation>
    <scope>NUCLEOTIDE SEQUENCE</scope>
</reference>
<organism evidence="1">
    <name type="scientific">Anguilla anguilla</name>
    <name type="common">European freshwater eel</name>
    <name type="synonym">Muraena anguilla</name>
    <dbReference type="NCBI Taxonomy" id="7936"/>
    <lineage>
        <taxon>Eukaryota</taxon>
        <taxon>Metazoa</taxon>
        <taxon>Chordata</taxon>
        <taxon>Craniata</taxon>
        <taxon>Vertebrata</taxon>
        <taxon>Euteleostomi</taxon>
        <taxon>Actinopterygii</taxon>
        <taxon>Neopterygii</taxon>
        <taxon>Teleostei</taxon>
        <taxon>Anguilliformes</taxon>
        <taxon>Anguillidae</taxon>
        <taxon>Anguilla</taxon>
    </lineage>
</organism>
<evidence type="ECO:0000313" key="1">
    <source>
        <dbReference type="EMBL" id="JAH33013.1"/>
    </source>
</evidence>